<accession>A0A1D8NNE9</accession>
<evidence type="ECO:0000313" key="1">
    <source>
        <dbReference type="EMBL" id="AOW07156.1"/>
    </source>
</evidence>
<dbReference type="GeneID" id="94583975"/>
<gene>
    <name evidence="1" type="ORF">YALI1_F18857g</name>
</gene>
<name>A0A1D8NNE9_YARLL</name>
<proteinExistence type="predicted"/>
<dbReference type="EMBL" id="CP017558">
    <property type="protein sequence ID" value="AOW07156.1"/>
    <property type="molecule type" value="Genomic_DNA"/>
</dbReference>
<dbReference type="AlphaFoldDB" id="A0A1D8NNE9"/>
<dbReference type="RefSeq" id="XP_068139493.1">
    <property type="nucleotide sequence ID" value="XM_068283392.1"/>
</dbReference>
<organism evidence="1 2">
    <name type="scientific">Yarrowia lipolytica</name>
    <name type="common">Candida lipolytica</name>
    <dbReference type="NCBI Taxonomy" id="4952"/>
    <lineage>
        <taxon>Eukaryota</taxon>
        <taxon>Fungi</taxon>
        <taxon>Dikarya</taxon>
        <taxon>Ascomycota</taxon>
        <taxon>Saccharomycotina</taxon>
        <taxon>Dipodascomycetes</taxon>
        <taxon>Dipodascales</taxon>
        <taxon>Dipodascales incertae sedis</taxon>
        <taxon>Yarrowia</taxon>
    </lineage>
</organism>
<evidence type="ECO:0000313" key="2">
    <source>
        <dbReference type="Proteomes" id="UP000182444"/>
    </source>
</evidence>
<dbReference type="Proteomes" id="UP000182444">
    <property type="component" value="Chromosome 1F"/>
</dbReference>
<sequence>MCQKPIIWPITFKTIVSSQSKYSPEQRGVAVGIVLLLTFELVHLDGQLSLVVESLHNLGLLIENVLSALGVEKGLDPSVSVLCLVRRVELVESDQTERNAGPLENVGLEEGDGGGQLGAVAVGAESNVSSLSKSLSSSYGVSEHCCCVLC</sequence>
<protein>
    <submittedName>
        <fullName evidence="1">Uncharacterized protein</fullName>
    </submittedName>
</protein>
<reference evidence="1 2" key="1">
    <citation type="journal article" date="2016" name="PLoS ONE">
        <title>Sequence Assembly of Yarrowia lipolytica Strain W29/CLIB89 Shows Transposable Element Diversity.</title>
        <authorList>
            <person name="Magnan C."/>
            <person name="Yu J."/>
            <person name="Chang I."/>
            <person name="Jahn E."/>
            <person name="Kanomata Y."/>
            <person name="Wu J."/>
            <person name="Zeller M."/>
            <person name="Oakes M."/>
            <person name="Baldi P."/>
            <person name="Sandmeyer S."/>
        </authorList>
    </citation>
    <scope>NUCLEOTIDE SEQUENCE [LARGE SCALE GENOMIC DNA]</scope>
    <source>
        <strain evidence="2">CLIB89(W29)</strain>
    </source>
</reference>
<dbReference type="VEuPathDB" id="FungiDB:YALI1_F18857g"/>